<name>A0A0F9BDQ8_9ZZZZ</name>
<evidence type="ECO:0000313" key="1">
    <source>
        <dbReference type="EMBL" id="KKK82551.1"/>
    </source>
</evidence>
<accession>A0A0F9BDQ8</accession>
<gene>
    <name evidence="1" type="ORF">LCGC14_2802240</name>
</gene>
<dbReference type="EMBL" id="LAZR01052618">
    <property type="protein sequence ID" value="KKK82551.1"/>
    <property type="molecule type" value="Genomic_DNA"/>
</dbReference>
<sequence length="91" mass="10802">MNIVKAPNDFEAQPFPRLFLCGSIEMGKAENWQQRIERELADIGGTILNPRRDDWDSSWVQSVDNRQFREQVEWELRAQERSDLIVCYFDP</sequence>
<comment type="caution">
    <text evidence="1">The sequence shown here is derived from an EMBL/GenBank/DDBJ whole genome shotgun (WGS) entry which is preliminary data.</text>
</comment>
<feature type="non-terminal residue" evidence="1">
    <location>
        <position position="91"/>
    </location>
</feature>
<dbReference type="Gene3D" id="3.40.50.450">
    <property type="match status" value="1"/>
</dbReference>
<dbReference type="InterPro" id="IPR039470">
    <property type="entry name" value="Nuc_deoxyri_tr2"/>
</dbReference>
<proteinExistence type="predicted"/>
<organism evidence="1">
    <name type="scientific">marine sediment metagenome</name>
    <dbReference type="NCBI Taxonomy" id="412755"/>
    <lineage>
        <taxon>unclassified sequences</taxon>
        <taxon>metagenomes</taxon>
        <taxon>ecological metagenomes</taxon>
    </lineage>
</organism>
<protein>
    <submittedName>
        <fullName evidence="1">Uncharacterized protein</fullName>
    </submittedName>
</protein>
<dbReference type="Pfam" id="PF15891">
    <property type="entry name" value="Nuc_deoxyri_tr2"/>
    <property type="match status" value="1"/>
</dbReference>
<dbReference type="AlphaFoldDB" id="A0A0F9BDQ8"/>
<reference evidence="1" key="1">
    <citation type="journal article" date="2015" name="Nature">
        <title>Complex archaea that bridge the gap between prokaryotes and eukaryotes.</title>
        <authorList>
            <person name="Spang A."/>
            <person name="Saw J.H."/>
            <person name="Jorgensen S.L."/>
            <person name="Zaremba-Niedzwiedzka K."/>
            <person name="Martijn J."/>
            <person name="Lind A.E."/>
            <person name="van Eijk R."/>
            <person name="Schleper C."/>
            <person name="Guy L."/>
            <person name="Ettema T.J."/>
        </authorList>
    </citation>
    <scope>NUCLEOTIDE SEQUENCE</scope>
</reference>